<accession>A0A4U6X1E6</accession>
<name>A0A4U6X1E6_9PEZI</name>
<keyword evidence="3" id="KW-1185">Reference proteome</keyword>
<evidence type="ECO:0000313" key="2">
    <source>
        <dbReference type="EMBL" id="TKW48965.1"/>
    </source>
</evidence>
<keyword evidence="1" id="KW-1133">Transmembrane helix</keyword>
<reference evidence="2 3" key="1">
    <citation type="journal article" date="2019" name="PLoS ONE">
        <title>Comparative genome analysis indicates high evolutionary potential of pathogenicity genes in Colletotrichum tanaceti.</title>
        <authorList>
            <person name="Lelwala R.V."/>
            <person name="Korhonen P.K."/>
            <person name="Young N.D."/>
            <person name="Scott J.B."/>
            <person name="Ades P.A."/>
            <person name="Gasser R.B."/>
            <person name="Taylor P.W.J."/>
        </authorList>
    </citation>
    <scope>NUCLEOTIDE SEQUENCE [LARGE SCALE GENOMIC DNA]</scope>
    <source>
        <strain evidence="2">BRIP57314</strain>
    </source>
</reference>
<gene>
    <name evidence="2" type="ORF">CTA1_5110</name>
</gene>
<evidence type="ECO:0000256" key="1">
    <source>
        <dbReference type="SAM" id="Phobius"/>
    </source>
</evidence>
<sequence length="182" mass="19827">MELYNEYKYLRLPTSVIIIIIIIIHLHSFSFKTFTSLPGPQRFLHSHSFDATASNSVKMLARSVLLLALGAVASAQEYVGFPNSVTCKTGRGTVPTGSADFTRIQLQDTMVGPKGTMQDKSAANAASGKCTSLSGIPYYTVDPPGADGAWFSYAFDESKNTYYFCRAFGTIENGFSSQCTEK</sequence>
<keyword evidence="1" id="KW-0472">Membrane</keyword>
<evidence type="ECO:0000313" key="3">
    <source>
        <dbReference type="Proteomes" id="UP000310108"/>
    </source>
</evidence>
<feature type="transmembrane region" description="Helical" evidence="1">
    <location>
        <begin position="12"/>
        <end position="31"/>
    </location>
</feature>
<proteinExistence type="predicted"/>
<dbReference type="EMBL" id="PJEX01000654">
    <property type="protein sequence ID" value="TKW48965.1"/>
    <property type="molecule type" value="Genomic_DNA"/>
</dbReference>
<organism evidence="2 3">
    <name type="scientific">Colletotrichum tanaceti</name>
    <dbReference type="NCBI Taxonomy" id="1306861"/>
    <lineage>
        <taxon>Eukaryota</taxon>
        <taxon>Fungi</taxon>
        <taxon>Dikarya</taxon>
        <taxon>Ascomycota</taxon>
        <taxon>Pezizomycotina</taxon>
        <taxon>Sordariomycetes</taxon>
        <taxon>Hypocreomycetidae</taxon>
        <taxon>Glomerellales</taxon>
        <taxon>Glomerellaceae</taxon>
        <taxon>Colletotrichum</taxon>
        <taxon>Colletotrichum destructivum species complex</taxon>
    </lineage>
</organism>
<keyword evidence="1" id="KW-0812">Transmembrane</keyword>
<dbReference type="OrthoDB" id="3551791at2759"/>
<comment type="caution">
    <text evidence="2">The sequence shown here is derived from an EMBL/GenBank/DDBJ whole genome shotgun (WGS) entry which is preliminary data.</text>
</comment>
<protein>
    <submittedName>
        <fullName evidence="2">Uncharacterized protein</fullName>
    </submittedName>
</protein>
<dbReference type="AlphaFoldDB" id="A0A4U6X1E6"/>
<dbReference type="Proteomes" id="UP000310108">
    <property type="component" value="Unassembled WGS sequence"/>
</dbReference>